<evidence type="ECO:0000256" key="2">
    <source>
        <dbReference type="ARBA" id="ARBA00006479"/>
    </source>
</evidence>
<keyword evidence="3" id="KW-0119">Carbohydrate metabolism</keyword>
<comment type="similarity">
    <text evidence="2">Belongs to the ROK (NagC/XylR) family.</text>
</comment>
<dbReference type="Gene3D" id="1.10.10.10">
    <property type="entry name" value="Winged helix-like DNA-binding domain superfamily/Winged helix DNA-binding domain"/>
    <property type="match status" value="1"/>
</dbReference>
<dbReference type="Proteomes" id="UP000187172">
    <property type="component" value="Unassembled WGS sequence"/>
</dbReference>
<dbReference type="InterPro" id="IPR000600">
    <property type="entry name" value="ROK"/>
</dbReference>
<dbReference type="Pfam" id="PF00480">
    <property type="entry name" value="ROK"/>
    <property type="match status" value="1"/>
</dbReference>
<dbReference type="InterPro" id="IPR043129">
    <property type="entry name" value="ATPase_NBD"/>
</dbReference>
<evidence type="ECO:0000256" key="3">
    <source>
        <dbReference type="ARBA" id="ARBA00022629"/>
    </source>
</evidence>
<sequence length="375" mass="41326">MTNKVGNQQMLREINVSTLLHMIFEHGPISRVELSRKTKLSPTTVSVLIEELIREQLVHETGMAGKGVGRKMTLLNIRADGGYVIGVDISSSPAHCVLLDLNGQLVASQSLESVRGQDQIRTSLVKQLQQFVHKQRIPHELIRRIGISLPGRLDETQSIVISSKYLQLEQFPMRQALEQELSIPVLLTNDLDAAGFAERFSGAAKNEHTIIFLLIGQGTGAGLVLNGEIYHGSSGAAGRTTHLSPYCTPILAERLRANHPEEFGSMSPEATVHAFMDLVLAGVQPFSDQGELIIRDIADYCGKMLEMLNPQKMILGGWITDNAAFFNRLVHAIHEADHSPYGDTPIVVFHWKEYGSALGAAMLGLHEIFKKKTVQ</sequence>
<keyword evidence="5" id="KW-1185">Reference proteome</keyword>
<protein>
    <recommendedName>
        <fullName evidence="6">ROK family transcriptional regulator</fullName>
    </recommendedName>
</protein>
<dbReference type="EMBL" id="MRTP01000001">
    <property type="protein sequence ID" value="OMF57154.1"/>
    <property type="molecule type" value="Genomic_DNA"/>
</dbReference>
<name>A0A1R1EZA5_9BACL</name>
<proteinExistence type="inferred from homology"/>
<dbReference type="Gene3D" id="3.30.420.40">
    <property type="match status" value="2"/>
</dbReference>
<gene>
    <name evidence="4" type="ORF">BK138_00540</name>
</gene>
<evidence type="ECO:0000313" key="4">
    <source>
        <dbReference type="EMBL" id="OMF57154.1"/>
    </source>
</evidence>
<dbReference type="PANTHER" id="PTHR18964">
    <property type="entry name" value="ROK (REPRESSOR, ORF, KINASE) FAMILY"/>
    <property type="match status" value="1"/>
</dbReference>
<dbReference type="Pfam" id="PF13412">
    <property type="entry name" value="HTH_24"/>
    <property type="match status" value="1"/>
</dbReference>
<dbReference type="STRING" id="297318.BK138_00540"/>
<dbReference type="PANTHER" id="PTHR18964:SF149">
    <property type="entry name" value="BIFUNCTIONAL UDP-N-ACETYLGLUCOSAMINE 2-EPIMERASE_N-ACETYLMANNOSAMINE KINASE"/>
    <property type="match status" value="1"/>
</dbReference>
<evidence type="ECO:0000313" key="5">
    <source>
        <dbReference type="Proteomes" id="UP000187172"/>
    </source>
</evidence>
<comment type="function">
    <text evidence="1">Transcriptional repressor of xylose-utilizing enzymes.</text>
</comment>
<evidence type="ECO:0008006" key="6">
    <source>
        <dbReference type="Google" id="ProtNLM"/>
    </source>
</evidence>
<dbReference type="AlphaFoldDB" id="A0A1R1EZA5"/>
<dbReference type="GO" id="GO:0042732">
    <property type="term" value="P:D-xylose metabolic process"/>
    <property type="evidence" value="ECO:0007669"/>
    <property type="project" value="UniProtKB-KW"/>
</dbReference>
<organism evidence="4 5">
    <name type="scientific">Paenibacillus rhizosphaerae</name>
    <dbReference type="NCBI Taxonomy" id="297318"/>
    <lineage>
        <taxon>Bacteria</taxon>
        <taxon>Bacillati</taxon>
        <taxon>Bacillota</taxon>
        <taxon>Bacilli</taxon>
        <taxon>Bacillales</taxon>
        <taxon>Paenibacillaceae</taxon>
        <taxon>Paenibacillus</taxon>
    </lineage>
</organism>
<reference evidence="4 5" key="1">
    <citation type="submission" date="2016-11" db="EMBL/GenBank/DDBJ databases">
        <title>Paenibacillus species isolates.</title>
        <authorList>
            <person name="Beno S.M."/>
        </authorList>
    </citation>
    <scope>NUCLEOTIDE SEQUENCE [LARGE SCALE GENOMIC DNA]</scope>
    <source>
        <strain evidence="4 5">FSL R5-0378</strain>
    </source>
</reference>
<dbReference type="SUPFAM" id="SSF46785">
    <property type="entry name" value="Winged helix' DNA-binding domain"/>
    <property type="match status" value="1"/>
</dbReference>
<comment type="caution">
    <text evidence="4">The sequence shown here is derived from an EMBL/GenBank/DDBJ whole genome shotgun (WGS) entry which is preliminary data.</text>
</comment>
<evidence type="ECO:0000256" key="1">
    <source>
        <dbReference type="ARBA" id="ARBA00002486"/>
    </source>
</evidence>
<dbReference type="InterPro" id="IPR036388">
    <property type="entry name" value="WH-like_DNA-bd_sf"/>
</dbReference>
<dbReference type="InterPro" id="IPR036390">
    <property type="entry name" value="WH_DNA-bd_sf"/>
</dbReference>
<keyword evidence="3" id="KW-0859">Xylose metabolism</keyword>
<dbReference type="SUPFAM" id="SSF53067">
    <property type="entry name" value="Actin-like ATPase domain"/>
    <property type="match status" value="1"/>
</dbReference>
<dbReference type="RefSeq" id="WP_076164587.1">
    <property type="nucleotide sequence ID" value="NZ_MRTP01000001.1"/>
</dbReference>
<accession>A0A1R1EZA5</accession>